<evidence type="ECO:0008006" key="5">
    <source>
        <dbReference type="Google" id="ProtNLM"/>
    </source>
</evidence>
<protein>
    <recommendedName>
        <fullName evidence="5">F-box domain-containing protein</fullName>
    </recommendedName>
</protein>
<dbReference type="PANTHER" id="PTHR44586:SF10">
    <property type="entry name" value="DUF295 DOMAIN-CONTAINING PROTEIN"/>
    <property type="match status" value="1"/>
</dbReference>
<dbReference type="InterPro" id="IPR001810">
    <property type="entry name" value="F-box_dom"/>
</dbReference>
<dbReference type="Pfam" id="PF12937">
    <property type="entry name" value="F-box-like"/>
    <property type="match status" value="1"/>
</dbReference>
<dbReference type="EMBL" id="OZ075143">
    <property type="protein sequence ID" value="CAL5036726.1"/>
    <property type="molecule type" value="Genomic_DNA"/>
</dbReference>
<name>A0ABC9DCZ1_9POAL</name>
<evidence type="ECO:0000259" key="2">
    <source>
        <dbReference type="Pfam" id="PF12937"/>
    </source>
</evidence>
<feature type="domain" description="F-box" evidence="2">
    <location>
        <begin position="23"/>
        <end position="50"/>
    </location>
</feature>
<dbReference type="Pfam" id="PF03478">
    <property type="entry name" value="Beta-prop_KIB1-4"/>
    <property type="match status" value="1"/>
</dbReference>
<dbReference type="AlphaFoldDB" id="A0ABC9DCZ1"/>
<dbReference type="PANTHER" id="PTHR44586">
    <property type="entry name" value="F-BOX DOMAIN CONTAINING PROTEIN, EXPRESSED"/>
    <property type="match status" value="1"/>
</dbReference>
<proteinExistence type="predicted"/>
<reference evidence="3" key="1">
    <citation type="submission" date="2024-10" db="EMBL/GenBank/DDBJ databases">
        <authorList>
            <person name="Ryan C."/>
        </authorList>
    </citation>
    <scope>NUCLEOTIDE SEQUENCE [LARGE SCALE GENOMIC DNA]</scope>
</reference>
<keyword evidence="4" id="KW-1185">Reference proteome</keyword>
<dbReference type="InterPro" id="IPR005174">
    <property type="entry name" value="KIB1-4_b-propeller"/>
</dbReference>
<dbReference type="Proteomes" id="UP001497457">
    <property type="component" value="Chromosome 33rd"/>
</dbReference>
<dbReference type="InterPro" id="IPR036047">
    <property type="entry name" value="F-box-like_dom_sf"/>
</dbReference>
<gene>
    <name evidence="3" type="ORF">URODEC1_LOCUS84094</name>
</gene>
<sequence>MAEAVPAPAPAVPCPDWSSLQADLLISIFATLDIPDLLSSGAVCRSWNAHSSFARRLGPCSASANKQGPWLLYSSASSPSHNTATGATLLRLSTGRAHHLTSLPPPPIRSSYIIGASHGWLVAADENSELHLLNPIRHAHIPLPPLLTLKPVRFLYKNKNRIEFVGHRWAPNYAPASTRYKLYNKAILSSDPSDPSCVVVLMHNPRWQLSFARFGDARWTWVNPYFYCVNYHDCIYDEGDGLFYVLGHSGDLSTFDFKGPDPIMKVLMEPFEINMHCTRYLAKSPWGDLLQVWRYHRVVGDDGESRTNRVKQEMVEIKDLRGHALFVGFNSSFFVSVNDFPTLSRNCVYLAHDKAKSDNLPDKSIL</sequence>
<dbReference type="SUPFAM" id="SSF81383">
    <property type="entry name" value="F-box domain"/>
    <property type="match status" value="1"/>
</dbReference>
<feature type="domain" description="KIB1-4 beta-propeller" evidence="1">
    <location>
        <begin position="92"/>
        <end position="356"/>
    </location>
</feature>
<organism evidence="3 4">
    <name type="scientific">Urochloa decumbens</name>
    <dbReference type="NCBI Taxonomy" id="240449"/>
    <lineage>
        <taxon>Eukaryota</taxon>
        <taxon>Viridiplantae</taxon>
        <taxon>Streptophyta</taxon>
        <taxon>Embryophyta</taxon>
        <taxon>Tracheophyta</taxon>
        <taxon>Spermatophyta</taxon>
        <taxon>Magnoliopsida</taxon>
        <taxon>Liliopsida</taxon>
        <taxon>Poales</taxon>
        <taxon>Poaceae</taxon>
        <taxon>PACMAD clade</taxon>
        <taxon>Panicoideae</taxon>
        <taxon>Panicodae</taxon>
        <taxon>Paniceae</taxon>
        <taxon>Melinidinae</taxon>
        <taxon>Urochloa</taxon>
    </lineage>
</organism>
<accession>A0ABC9DCZ1</accession>
<dbReference type="CDD" id="cd09917">
    <property type="entry name" value="F-box_SF"/>
    <property type="match status" value="1"/>
</dbReference>
<evidence type="ECO:0000259" key="1">
    <source>
        <dbReference type="Pfam" id="PF03478"/>
    </source>
</evidence>
<evidence type="ECO:0000313" key="4">
    <source>
        <dbReference type="Proteomes" id="UP001497457"/>
    </source>
</evidence>
<dbReference type="Gene3D" id="1.20.1280.50">
    <property type="match status" value="1"/>
</dbReference>
<evidence type="ECO:0000313" key="3">
    <source>
        <dbReference type="EMBL" id="CAL5036726.1"/>
    </source>
</evidence>